<feature type="coiled-coil region" evidence="1">
    <location>
        <begin position="2239"/>
        <end position="2266"/>
    </location>
</feature>
<dbReference type="Proteomes" id="UP000663879">
    <property type="component" value="Unassembled WGS sequence"/>
</dbReference>
<accession>A0A813M8G6</accession>
<reference evidence="2" key="1">
    <citation type="submission" date="2021-02" db="EMBL/GenBank/DDBJ databases">
        <authorList>
            <person name="Nowell W R."/>
        </authorList>
    </citation>
    <scope>NUCLEOTIDE SEQUENCE</scope>
    <source>
        <strain evidence="2">Ploen Becks lab</strain>
    </source>
</reference>
<sequence>MVKERLFKIESLLNKTVKLFSLGKYQDEMQKSSNDLDCLETNLKLISKLSQRIDLKNEKDKLNTFLNEIRSSEQKMFQMKNCVIDLSKKIVKMLPIVNSIENGLQEIEYWIVEGENLVRLEPDQYNFDEILRHIEKQKKHFDELKKHSNSIKNKIQQLQSIRQLVTQNIDANELNNKLCKIKDQMNNLNTKRLKWEELFHAQQSLWRSFHSKTKQLEEWITNAQQIVNEKNDDYNFLIHKHKDFFDNINSEILNGFLGAGEKLFCLKNERDKLEIKTLMETLEGQWKMILSHGPIRLLKLEFKRIELLLKHELIEADRELNQCFNSLAENRDSKKIFKKFQEKFKNSNFYSLCESYLENMKNCVLQLAEKKIEDRSFIEDAFQNLNTQWINLTQKIEAFNNNLQSKLNIRETVDRNITILDSWLYELETTSKEIFDYNLPSASEYSRALNKIKNLLQDLNPNKRLLNDVHGQIELLNKIEKVSLNETTINFMENLKDRFEKLFNEDLEQIEIRSDYLHGILLISQKLDIISNKIRNLSCSSTRRFMAEEDDSSLHTAVEEQKSVLDQMRIYEQEVDQLKLEAKKLANNDQLQMPTVIYEKLNCVQETIRHNISEELERRSSLLEIQQINGQKQNKLDLINQNIESLENIMTLKHSDKSKQDSFTSFFDSNLLNDTLDEVNEETKFESFFKKLTKCKDLISNCRYLMDDLNQPSASTSLCSIQSSLPEQTFINLYNKLNNYEKQIDNLLFYYEENLARKVKTENQLEALKNNLADILKRFEVYGQLDLEIKKEDDIKKSINLLEIEHSKLNNDLEKIEKLKNELAIFINELNHQKELVSLEPFTEHFLFDFIDLIKQDDILRENELNSRINDFANDLNLVEDNYRNKLSEILFKLNQHTICKKQIKLDHLTNTLDLQLDTLICITKEKEDLMDVLDDDFDDLRKESENILLERMSLDETQSTPNQSKKDLLILQETTTRQVVRTIENVVKDDHRYEVYKILPINGEDEDHYGEITVDYLLESDEKMHNQFEESIIIENESEQLKIERGLLEKERTELERSILERDKYEQQFIERENLLKIERERLELEKTQLEMSRIEIENKERFERAKLEYEKIELEKQERQKREAIENMIKKERENLEKEKALLEKSKYEKMENERLECEKMERLIRLEREKIENEKKELERQRIEKEREKAELERIEFERKEMERKKLESQRIENEKRKIEMERLERERIELEKLTKIERERMERERIERENLELERQEIERRRLEAEKLERERIELERIASLERERLERERLELEREKIEIERRRLEKEKLERERLELEEIYRLEEERLEREKLELEKQRREKEMLEKEKLELERQRMEKEKLEKERHELEKQKRIEKEKIDKERIYLENLEKERLELERQELERIKLIEKERAERLRQERLKIEKIRAEREEKERIDRERREKERAEAEKILELKRKEREDDELEMQRERERQVEIERVENELRRDKLEKLEQERLRNQEKFKLELHLKEICEKLNNLKLKILDIQTNEINSFDLIQDYELEINDLDDQLLSLYNKSISLENRLINPNNTVYYLFDSLDQATLTQFELLRSFLAYLNTQIAHKKKDILHRADLKIKLNNLKENLDRYIHLAMKFNSPKNENEPYIYVEDQQDLQQRIISIESIENSIETCFKQINEISKELKNEEFIENFIRDKSEIDANIVQPLLMNLSMLKHCLSQWTFFDDKFKSLKNFLYERVNFGELIDLMRQESILNLNSETCPTSLEFELEKYSNLRCILNKKLTESEELLMLGTNLFDLNQKPCVVCPTASREFIEMRQLINEVCKFLDEKCSMLRFGLKERKKLEMVQQNLNKVKFDLDEILIEEEKMMMVVVENTQDIILYKQKYEKLNEMKKKVRFLIDEIEKDDDSTNLMNDADETSEIFRNQDSRKKLNLGFKLDLDNTIKSLVEKLTDLEMEYHQKIMKNLPSRNSLNDLQKWLFNANERLENQELIIETDRPIDLKKLEIFKKDLTQLKDELTNEKEVELKFCTDIIDNEIKQGFYDLSIQQKSSQIKNEFDRFRLKLNSNLDRIEISILKLKEFDRSIHQIKYWINNKNKQNELENFTKFKTCFDESTILMDEMTNLTCLDDEKNLIKQILSLLKELEEIKNFWLNDKIVNDPTIRTIIYDYINNELNNLKNDLEKIELFNQIKIENNLSQLKQTYTSEINELNLGLQNELNFILNGKMTTLIQYVTSVQNLKKILEKLDLKRTEMARNLKKFELDLKTTDLPVIINLSNRNTGFLMDPHIKHSILNNLTNRDLELKAKNLIYQAEKDLIEHWKKYDNLYKTLLERLESTHESLTKDLDNIETTINTENLLLKSNLFEQTVNDMIRNKSLFADLEHFGENLWNLNENIKSEFSKNKVFIEEKFEKLSELADKLSHKLERVGQEHKNYIQVIESVDDILIKCNNIIRDYSQSDNRLSSDIKKMCDEIECTESDLRSKITQFKSLNVKDTERIEKTYELTSKCSFTINKLRDLRIKLLDQIQERNYLIEIKLNDLESFLNTLDNFINEKFSTHLENTFILDKYINCIKYLQANNLDLNKWELSLDHLEIEVNEDIHKEKIGLFKEKVLKFRRIIRILNFKDGLFEQLIRLKDLSQIINSLDFKLINDEIKLIHLKEDFIDLKFKIEKLINDSGLINFDFFKANCLKSIEAKLNECITSFMELNDLGKKFKILFAKIDSKIIEIDKKFGTELSEFTQDLSSYEQKLMNIKELKTILASNDLRLDLEELQVMSDRLEMSNEYQQIRIKYLDLCCDLDKSINKLDFEYDHLKQMIDKSQKLLDLIKESHEELSKFKKENLLEQSIDQMLDQMKLSIQGRLAENEPIKSEIIDLYTKYLTKTSDKSIDLIKDIIDKLLFEWNLINEKCVLKIKKFELFKSKLVDMDEKLNKIREYTQSMENYILYEMFCNFDLTDKTQIMVKKQELENLLDCLSKKDPNTDLVLKQAFNMYKSNKEQTNYINILKTRWTDLKFLIRDKLLKLSNIWLFLNDQIENFYVILSKTEDFYTNILLNANNLVIDENEIDKNCELSKYTSFFRLIEDLYSTINEDNKLIKYLNESFVNFSKYVHDFESAECLEKIKDKLMDINSRWDTLHNDIAIKIKLARKYQTNIREIVNLPFNDNLHFWINEMNLLIINLEHLSAKELLIKSREIQDIKREICNKTQFIFDNENKIKIESSFIDRIKDVMKRIIRLDTFLQQSTYLPKLYSPIPSQTTSIYENNNIIFSHF</sequence>
<organism evidence="2 3">
    <name type="scientific">Brachionus calyciflorus</name>
    <dbReference type="NCBI Taxonomy" id="104777"/>
    <lineage>
        <taxon>Eukaryota</taxon>
        <taxon>Metazoa</taxon>
        <taxon>Spiralia</taxon>
        <taxon>Gnathifera</taxon>
        <taxon>Rotifera</taxon>
        <taxon>Eurotatoria</taxon>
        <taxon>Monogononta</taxon>
        <taxon>Pseudotrocha</taxon>
        <taxon>Ploima</taxon>
        <taxon>Brachionidae</taxon>
        <taxon>Brachionus</taxon>
    </lineage>
</organism>
<feature type="coiled-coil region" evidence="1">
    <location>
        <begin position="22"/>
        <end position="75"/>
    </location>
</feature>
<evidence type="ECO:0008006" key="4">
    <source>
        <dbReference type="Google" id="ProtNLM"/>
    </source>
</evidence>
<feature type="coiled-coil region" evidence="1">
    <location>
        <begin position="751"/>
        <end position="836"/>
    </location>
</feature>
<dbReference type="SUPFAM" id="SSF46966">
    <property type="entry name" value="Spectrin repeat"/>
    <property type="match status" value="2"/>
</dbReference>
<dbReference type="Gene3D" id="1.20.58.60">
    <property type="match status" value="2"/>
</dbReference>
<feature type="coiled-coil region" evidence="1">
    <location>
        <begin position="1039"/>
        <end position="1560"/>
    </location>
</feature>
<gene>
    <name evidence="2" type="ORF">OXX778_LOCUS1631</name>
</gene>
<keyword evidence="1" id="KW-0175">Coiled coil</keyword>
<dbReference type="EMBL" id="CAJNOC010000110">
    <property type="protein sequence ID" value="CAF0715881.1"/>
    <property type="molecule type" value="Genomic_DNA"/>
</dbReference>
<evidence type="ECO:0000256" key="1">
    <source>
        <dbReference type="SAM" id="Coils"/>
    </source>
</evidence>
<comment type="caution">
    <text evidence="2">The sequence shown here is derived from an EMBL/GenBank/DDBJ whole genome shotgun (WGS) entry which is preliminary data.</text>
</comment>
<evidence type="ECO:0000313" key="3">
    <source>
        <dbReference type="Proteomes" id="UP000663879"/>
    </source>
</evidence>
<name>A0A813M8G6_9BILA</name>
<protein>
    <recommendedName>
        <fullName evidence="4">KASH domain-containing protein</fullName>
    </recommendedName>
</protein>
<dbReference type="OrthoDB" id="10551049at2759"/>
<keyword evidence="3" id="KW-1185">Reference proteome</keyword>
<evidence type="ECO:0000313" key="2">
    <source>
        <dbReference type="EMBL" id="CAF0715881.1"/>
    </source>
</evidence>
<feature type="coiled-coil region" evidence="1">
    <location>
        <begin position="561"/>
        <end position="588"/>
    </location>
</feature>
<proteinExistence type="predicted"/>